<dbReference type="InterPro" id="IPR047057">
    <property type="entry name" value="MerR_fam"/>
</dbReference>
<keyword evidence="1" id="KW-0805">Transcription regulation</keyword>
<sequence length="256" mass="29697">MTTINTRSDPLTKKGKIDLIELAYDKKGLLRARRDSDNNYRYYDETEVDQLQRIMFLRLFDLPLDQIKKILDKSEAEQYQALSNQRQHIIVERDRLSSLLVNLDKTLATMKGASKMKDTEKFAAFKTKTINDNETQYGKEIRKKYSNSTIDNSNQKFNSLSEIDMTHLQELKNQILAALKSLVGTQNLDQPAAKQLFELHKEFLLMTWPKEQYSPEAHKGLAAMYVSDPRFTKYYEEGTGEKDAAETLKAIIDYYA</sequence>
<dbReference type="GO" id="GO:0003677">
    <property type="term" value="F:DNA binding"/>
    <property type="evidence" value="ECO:0007669"/>
    <property type="project" value="UniProtKB-KW"/>
</dbReference>
<protein>
    <recommendedName>
        <fullName evidence="5">HTH merR-type domain-containing protein</fullName>
    </recommendedName>
</protein>
<dbReference type="CDD" id="cd01106">
    <property type="entry name" value="HTH_TipAL-Mta"/>
    <property type="match status" value="1"/>
</dbReference>
<dbReference type="InterPro" id="IPR012925">
    <property type="entry name" value="TipAS_dom"/>
</dbReference>
<dbReference type="InterPro" id="IPR000551">
    <property type="entry name" value="MerR-type_HTH_dom"/>
</dbReference>
<dbReference type="RefSeq" id="WP_002820682.1">
    <property type="nucleotide sequence ID" value="NZ_ACSE01000031.1"/>
</dbReference>
<evidence type="ECO:0000313" key="6">
    <source>
        <dbReference type="EMBL" id="EFD87604.1"/>
    </source>
</evidence>
<reference evidence="6 7" key="1">
    <citation type="journal article" date="2010" name="Appl. Microbiol. Biotechnol.">
        <title>Genotypic diversity in Oenococcus oeni by high-density microarray comparative genome hybridization and whole genome sequencing.</title>
        <authorList>
            <person name="Borneman A.R."/>
            <person name="Bartowsky E.J."/>
            <person name="McCarthy J."/>
            <person name="Chambers P.J."/>
        </authorList>
    </citation>
    <scope>NUCLEOTIDE SEQUENCE [LARGE SCALE GENOMIC DNA]</scope>
    <source>
        <strain evidence="6 7">AWRIB429</strain>
    </source>
</reference>
<gene>
    <name evidence="6" type="ORF">AWRIB429_1878</name>
</gene>
<dbReference type="Pfam" id="PF13411">
    <property type="entry name" value="MerR_1"/>
    <property type="match status" value="1"/>
</dbReference>
<evidence type="ECO:0000256" key="2">
    <source>
        <dbReference type="ARBA" id="ARBA00023125"/>
    </source>
</evidence>
<dbReference type="SUPFAM" id="SSF46955">
    <property type="entry name" value="Putative DNA-binding domain"/>
    <property type="match status" value="1"/>
</dbReference>
<dbReference type="SUPFAM" id="SSF89082">
    <property type="entry name" value="Antibiotic binding domain of TipA-like multidrug resistance regulators"/>
    <property type="match status" value="1"/>
</dbReference>
<keyword evidence="4" id="KW-0804">Transcription</keyword>
<keyword evidence="3" id="KW-0010">Activator</keyword>
<dbReference type="InterPro" id="IPR036244">
    <property type="entry name" value="TipA-like_antibiotic-bd"/>
</dbReference>
<organism evidence="6 7">
    <name type="scientific">Oenococcus oeni AWRIB429</name>
    <dbReference type="NCBI Taxonomy" id="655225"/>
    <lineage>
        <taxon>Bacteria</taxon>
        <taxon>Bacillati</taxon>
        <taxon>Bacillota</taxon>
        <taxon>Bacilli</taxon>
        <taxon>Lactobacillales</taxon>
        <taxon>Lactobacillaceae</taxon>
        <taxon>Oenococcus</taxon>
    </lineage>
</organism>
<dbReference type="AlphaFoldDB" id="D3LBZ8"/>
<dbReference type="Gene3D" id="1.10.490.50">
    <property type="entry name" value="Antibiotic binding domain of TipA-like multidrug resistance regulators"/>
    <property type="match status" value="1"/>
</dbReference>
<evidence type="ECO:0000313" key="7">
    <source>
        <dbReference type="Proteomes" id="UP000003075"/>
    </source>
</evidence>
<dbReference type="GO" id="GO:0003700">
    <property type="term" value="F:DNA-binding transcription factor activity"/>
    <property type="evidence" value="ECO:0007669"/>
    <property type="project" value="InterPro"/>
</dbReference>
<evidence type="ECO:0000259" key="5">
    <source>
        <dbReference type="PROSITE" id="PS50937"/>
    </source>
</evidence>
<dbReference type="PANTHER" id="PTHR30204:SF90">
    <property type="entry name" value="HTH-TYPE TRANSCRIPTIONAL ACTIVATOR MTA"/>
    <property type="match status" value="1"/>
</dbReference>
<proteinExistence type="predicted"/>
<evidence type="ECO:0000256" key="4">
    <source>
        <dbReference type="ARBA" id="ARBA00023163"/>
    </source>
</evidence>
<evidence type="ECO:0000256" key="1">
    <source>
        <dbReference type="ARBA" id="ARBA00023015"/>
    </source>
</evidence>
<dbReference type="PANTHER" id="PTHR30204">
    <property type="entry name" value="REDOX-CYCLING DRUG-SENSING TRANSCRIPTIONAL ACTIVATOR SOXR"/>
    <property type="match status" value="1"/>
</dbReference>
<comment type="caution">
    <text evidence="6">The sequence shown here is derived from an EMBL/GenBank/DDBJ whole genome shotgun (WGS) entry which is preliminary data.</text>
</comment>
<dbReference type="Pfam" id="PF07739">
    <property type="entry name" value="TipAS"/>
    <property type="match status" value="1"/>
</dbReference>
<dbReference type="OrthoDB" id="9814833at2"/>
<evidence type="ECO:0000256" key="3">
    <source>
        <dbReference type="ARBA" id="ARBA00023159"/>
    </source>
</evidence>
<dbReference type="Proteomes" id="UP000003075">
    <property type="component" value="Unassembled WGS sequence"/>
</dbReference>
<dbReference type="GeneID" id="75066736"/>
<accession>D3LBZ8</accession>
<name>D3LBZ8_OENOE</name>
<dbReference type="PATRIC" id="fig|203123.7.peg.1869"/>
<dbReference type="PROSITE" id="PS50937">
    <property type="entry name" value="HTH_MERR_2"/>
    <property type="match status" value="1"/>
</dbReference>
<dbReference type="InterPro" id="IPR009061">
    <property type="entry name" value="DNA-bd_dom_put_sf"/>
</dbReference>
<dbReference type="Gene3D" id="1.10.1660.10">
    <property type="match status" value="1"/>
</dbReference>
<feature type="domain" description="HTH merR-type" evidence="5">
    <location>
        <begin position="23"/>
        <end position="73"/>
    </location>
</feature>
<keyword evidence="2" id="KW-0238">DNA-binding</keyword>
<dbReference type="EMBL" id="ACSE01000031">
    <property type="protein sequence ID" value="EFD87604.1"/>
    <property type="molecule type" value="Genomic_DNA"/>
</dbReference>